<dbReference type="CDD" id="cd00093">
    <property type="entry name" value="HTH_XRE"/>
    <property type="match status" value="1"/>
</dbReference>
<sequence length="477" mass="53759">MSVFSEKLSEYVAASNLKIAALAKLSGVERSFIQKMLTGERIPSDPAVLDQLASVMMLTPSQQQTLFQSYKISKMGEAVYYRRLLVKRLIEEAGSALAPPPMLRTQFNDPSFVRPDVLPIYEKPAILDTLRILMEETLSKDAPRIRAVVQPEYGACGVLLQFARSCPALSIEHIVCFDHALQYQKENKYNLSCLQTVFSFLFGACRYTPFFYHDAVSAKTGCTALFPFMIVSDTWCMLLSGDESHAVLLSGKDGAALQNTLFLQMRDVCTPMFLQSGKQTLSTDWASIHPGTSYCIQASPCFELFFSSDIVRPLIASSTDPAHSPLLLFERQLKQISLLEGTKTNISFFTMDGLESFLTTGRTFHQSEEVHSPLSPAMRKELFRRMLMCTKSGTFTPYLLKPERLKLDHRLGFFAAGNQQIFCTCHHPLHRTSHLLFAEKSVAYAMCDFFEYLKETGLVFSKEETEKQLADRFSKLS</sequence>
<dbReference type="InterPro" id="IPR010982">
    <property type="entry name" value="Lambda_DNA-bd_dom_sf"/>
</dbReference>
<dbReference type="RefSeq" id="WP_204445215.1">
    <property type="nucleotide sequence ID" value="NZ_JACJKY010000005.1"/>
</dbReference>
<accession>A0A938X5W1</accession>
<name>A0A938X5W1_9FIRM</name>
<dbReference type="AlphaFoldDB" id="A0A938X5W1"/>
<feature type="domain" description="HTH cro/C1-type" evidence="1">
    <location>
        <begin position="8"/>
        <end position="63"/>
    </location>
</feature>
<dbReference type="Proteomes" id="UP000774750">
    <property type="component" value="Unassembled WGS sequence"/>
</dbReference>
<dbReference type="InterPro" id="IPR001387">
    <property type="entry name" value="Cro/C1-type_HTH"/>
</dbReference>
<evidence type="ECO:0000313" key="3">
    <source>
        <dbReference type="Proteomes" id="UP000774750"/>
    </source>
</evidence>
<organism evidence="2 3">
    <name type="scientific">Merdimmobilis hominis</name>
    <dbReference type="NCBI Taxonomy" id="2897707"/>
    <lineage>
        <taxon>Bacteria</taxon>
        <taxon>Bacillati</taxon>
        <taxon>Bacillota</taxon>
        <taxon>Clostridia</taxon>
        <taxon>Eubacteriales</taxon>
        <taxon>Oscillospiraceae</taxon>
        <taxon>Merdimmobilis</taxon>
    </lineage>
</organism>
<dbReference type="SUPFAM" id="SSF47413">
    <property type="entry name" value="lambda repressor-like DNA-binding domains"/>
    <property type="match status" value="1"/>
</dbReference>
<dbReference type="Gene3D" id="1.10.260.40">
    <property type="entry name" value="lambda repressor-like DNA-binding domains"/>
    <property type="match status" value="1"/>
</dbReference>
<evidence type="ECO:0000313" key="2">
    <source>
        <dbReference type="EMBL" id="MBM6920405.1"/>
    </source>
</evidence>
<dbReference type="GO" id="GO:0003677">
    <property type="term" value="F:DNA binding"/>
    <property type="evidence" value="ECO:0007669"/>
    <property type="project" value="InterPro"/>
</dbReference>
<proteinExistence type="predicted"/>
<evidence type="ECO:0000259" key="1">
    <source>
        <dbReference type="PROSITE" id="PS50943"/>
    </source>
</evidence>
<protein>
    <submittedName>
        <fullName evidence="2">Helix-turn-helix transcriptional regulator</fullName>
    </submittedName>
</protein>
<gene>
    <name evidence="2" type="ORF">H6A12_04445</name>
</gene>
<comment type="caution">
    <text evidence="2">The sequence shown here is derived from an EMBL/GenBank/DDBJ whole genome shotgun (WGS) entry which is preliminary data.</text>
</comment>
<dbReference type="PROSITE" id="PS50943">
    <property type="entry name" value="HTH_CROC1"/>
    <property type="match status" value="1"/>
</dbReference>
<reference evidence="2" key="1">
    <citation type="submission" date="2020-08" db="EMBL/GenBank/DDBJ databases">
        <authorList>
            <person name="Cejkova D."/>
            <person name="Kubasova T."/>
            <person name="Jahodarova E."/>
            <person name="Rychlik I."/>
        </authorList>
    </citation>
    <scope>NUCLEOTIDE SEQUENCE</scope>
    <source>
        <strain evidence="2">An559</strain>
    </source>
</reference>
<dbReference type="EMBL" id="JACJKY010000005">
    <property type="protein sequence ID" value="MBM6920405.1"/>
    <property type="molecule type" value="Genomic_DNA"/>
</dbReference>
<keyword evidence="3" id="KW-1185">Reference proteome</keyword>
<reference evidence="2" key="2">
    <citation type="journal article" date="2021" name="Sci. Rep.">
        <title>The distribution of antibiotic resistance genes in chicken gut microbiota commensals.</title>
        <authorList>
            <person name="Juricova H."/>
            <person name="Matiasovicova J."/>
            <person name="Kubasova T."/>
            <person name="Cejkova D."/>
            <person name="Rychlik I."/>
        </authorList>
    </citation>
    <scope>NUCLEOTIDE SEQUENCE</scope>
    <source>
        <strain evidence="2">An559</strain>
    </source>
</reference>